<dbReference type="InterPro" id="IPR014756">
    <property type="entry name" value="Ig_E-set"/>
</dbReference>
<feature type="domain" description="Pectate lyase" evidence="4">
    <location>
        <begin position="156"/>
        <end position="407"/>
    </location>
</feature>
<evidence type="ECO:0000256" key="1">
    <source>
        <dbReference type="ARBA" id="ARBA00023239"/>
    </source>
</evidence>
<sequence length="682" mass="71728">MRTTVLVHPPTAVAAVAAVALTAALGVVGALPATAGPGPSPSPTTAPARDLGREVIAPGDGWASWSGVTRPEGVARTAAPTTGGAAAGPREVYVVDTWQELRDALAGKPGGSQTDARRNTVPRVVYVRGTIDAWERPDGTRTTCEDLQSQVTVEGTGAPFAMSDYIAAFGPGIDPSGPLETARVAAAALQAAQTLQHVGSNVTIVGVGDDATIVGGSLRVRDASNVILRNLTLSDAYDCFPQWDANDSGGNWNSAYDNVSVWTSTSVWVDHNTFDDGAHPPATLDTVYGRPFEVHDGLIDITHGSDLVTVSHNVLDEHDKTSLVGSSDSRTQDRGQHRVTYHHNHWIDIGQRAPRVRYGDVHVYNELYEQTKAALYPDGVGFQYYLGAGRESSVVAEENVFELLPATDPAKILAGWGGTQAKITGSLVNGAPFDVLAAYNATAAAPLSADVRWDPAAAYSSRPQPAAEVAATVRAQAGAGVLPSGSPASDREPGTFRLSHDNGWDTGLHDGAYTVTATLWWGSNGTVAKLYEDGVLVDAAWLEGTSPGRQQVAFDVTGRTNGEHVYVVEVLNPWGTSTSAPLTVQVRDANPAKAVLRHDNRDGDGTFTVTASLWWGTNADTYVLYRDGVEVDRQALTAATPLAQRASTDVTGLAPGTYVFTAELSNAAGTTPTAPLTVVVRR</sequence>
<dbReference type="SUPFAM" id="SSF81296">
    <property type="entry name" value="E set domains"/>
    <property type="match status" value="2"/>
</dbReference>
<dbReference type="OrthoDB" id="112037at2"/>
<keyword evidence="1 2" id="KW-0456">Lyase</keyword>
<dbReference type="InterPro" id="IPR012334">
    <property type="entry name" value="Pectin_lyas_fold"/>
</dbReference>
<keyword evidence="2" id="KW-0964">Secreted</keyword>
<evidence type="ECO:0000313" key="6">
    <source>
        <dbReference type="Proteomes" id="UP000289954"/>
    </source>
</evidence>
<dbReference type="Gene3D" id="2.60.40.10">
    <property type="entry name" value="Immunoglobulins"/>
    <property type="match status" value="2"/>
</dbReference>
<dbReference type="GO" id="GO:0030570">
    <property type="term" value="F:pectate lyase activity"/>
    <property type="evidence" value="ECO:0007669"/>
    <property type="project" value="InterPro"/>
</dbReference>
<dbReference type="InterPro" id="IPR013783">
    <property type="entry name" value="Ig-like_fold"/>
</dbReference>
<dbReference type="Proteomes" id="UP000289954">
    <property type="component" value="Unassembled WGS sequence"/>
</dbReference>
<dbReference type="GO" id="GO:0000272">
    <property type="term" value="P:polysaccharide catabolic process"/>
    <property type="evidence" value="ECO:0007669"/>
    <property type="project" value="UniProtKB-KW"/>
</dbReference>
<dbReference type="PANTHER" id="PTHR31683">
    <property type="entry name" value="PECTATE LYASE 18-RELATED"/>
    <property type="match status" value="1"/>
</dbReference>
<keyword evidence="2" id="KW-0119">Carbohydrate metabolism</keyword>
<comment type="subcellular location">
    <subcellularLocation>
        <location evidence="2">Secreted</location>
    </subcellularLocation>
</comment>
<dbReference type="AlphaFoldDB" id="A0A402DPE0"/>
<feature type="chain" id="PRO_5019351142" description="Pectate lyase domain-containing protein" evidence="3">
    <location>
        <begin position="36"/>
        <end position="682"/>
    </location>
</feature>
<dbReference type="RefSeq" id="WP_130780562.1">
    <property type="nucleotide sequence ID" value="NZ_BIMR01000060.1"/>
</dbReference>
<evidence type="ECO:0000256" key="3">
    <source>
        <dbReference type="SAM" id="SignalP"/>
    </source>
</evidence>
<comment type="caution">
    <text evidence="5">The sequence shown here is derived from an EMBL/GenBank/DDBJ whole genome shotgun (WGS) entry which is preliminary data.</text>
</comment>
<evidence type="ECO:0000259" key="4">
    <source>
        <dbReference type="SMART" id="SM00656"/>
    </source>
</evidence>
<dbReference type="PANTHER" id="PTHR31683:SF18">
    <property type="entry name" value="PECTATE LYASE 21-RELATED"/>
    <property type="match status" value="1"/>
</dbReference>
<dbReference type="SMART" id="SM00656">
    <property type="entry name" value="Amb_all"/>
    <property type="match status" value="1"/>
</dbReference>
<dbReference type="GO" id="GO:0005576">
    <property type="term" value="C:extracellular region"/>
    <property type="evidence" value="ECO:0007669"/>
    <property type="project" value="UniProtKB-SubCell"/>
</dbReference>
<accession>A0A402DPE0</accession>
<dbReference type="SUPFAM" id="SSF51126">
    <property type="entry name" value="Pectin lyase-like"/>
    <property type="match status" value="1"/>
</dbReference>
<name>A0A402DPE0_9CELL</name>
<comment type="similarity">
    <text evidence="2">Belongs to the polysaccharide lyase 1 family.</text>
</comment>
<dbReference type="EMBL" id="BIMR01000060">
    <property type="protein sequence ID" value="GCE75956.1"/>
    <property type="molecule type" value="Genomic_DNA"/>
</dbReference>
<dbReference type="InterPro" id="IPR045032">
    <property type="entry name" value="PEL"/>
</dbReference>
<dbReference type="Gene3D" id="2.160.20.10">
    <property type="entry name" value="Single-stranded right-handed beta-helix, Pectin lyase-like"/>
    <property type="match status" value="1"/>
</dbReference>
<organism evidence="5 6">
    <name type="scientific">Cellulomonas biazotea</name>
    <dbReference type="NCBI Taxonomy" id="1709"/>
    <lineage>
        <taxon>Bacteria</taxon>
        <taxon>Bacillati</taxon>
        <taxon>Actinomycetota</taxon>
        <taxon>Actinomycetes</taxon>
        <taxon>Micrococcales</taxon>
        <taxon>Cellulomonadaceae</taxon>
        <taxon>Cellulomonas</taxon>
    </lineage>
</organism>
<feature type="signal peptide" evidence="3">
    <location>
        <begin position="1"/>
        <end position="35"/>
    </location>
</feature>
<gene>
    <name evidence="5" type="ORF">CBZ_10120</name>
</gene>
<dbReference type="Pfam" id="PF00544">
    <property type="entry name" value="Pectate_lyase_4"/>
    <property type="match status" value="1"/>
</dbReference>
<keyword evidence="6" id="KW-1185">Reference proteome</keyword>
<keyword evidence="2" id="KW-0624">Polysaccharide degradation</keyword>
<evidence type="ECO:0000256" key="2">
    <source>
        <dbReference type="RuleBase" id="RU361173"/>
    </source>
</evidence>
<reference evidence="5 6" key="1">
    <citation type="submission" date="2019-01" db="EMBL/GenBank/DDBJ databases">
        <title>Draft genome sequence of Cellulomonas takizawaensis strain TKZ-21.</title>
        <authorList>
            <person name="Yamamura H."/>
            <person name="Hayashi T."/>
            <person name="Hamada M."/>
            <person name="Serisawa Y."/>
            <person name="Matsuyama K."/>
            <person name="Nakagawa Y."/>
            <person name="Otoguro M."/>
            <person name="Yanagida F."/>
            <person name="Hayakawa M."/>
        </authorList>
    </citation>
    <scope>NUCLEOTIDE SEQUENCE [LARGE SCALE GENOMIC DNA]</scope>
    <source>
        <strain evidence="5 6">NBRC12680</strain>
    </source>
</reference>
<evidence type="ECO:0000313" key="5">
    <source>
        <dbReference type="EMBL" id="GCE75956.1"/>
    </source>
</evidence>
<protein>
    <recommendedName>
        <fullName evidence="4">Pectate lyase domain-containing protein</fullName>
    </recommendedName>
</protein>
<dbReference type="InterPro" id="IPR002022">
    <property type="entry name" value="Pec_lyase"/>
</dbReference>
<dbReference type="InterPro" id="IPR011050">
    <property type="entry name" value="Pectin_lyase_fold/virulence"/>
</dbReference>
<keyword evidence="3" id="KW-0732">Signal</keyword>
<proteinExistence type="inferred from homology"/>